<feature type="transmembrane region" description="Helical" evidence="1">
    <location>
        <begin position="166"/>
        <end position="187"/>
    </location>
</feature>
<feature type="domain" description="CAAX prenyl protease 2/Lysostaphin resistance protein A-like" evidence="2">
    <location>
        <begin position="141"/>
        <end position="228"/>
    </location>
</feature>
<dbReference type="InterPro" id="IPR008183">
    <property type="entry name" value="Aldose_1/G6P_1-epimerase"/>
</dbReference>
<dbReference type="RefSeq" id="WP_051904916.1">
    <property type="nucleotide sequence ID" value="NZ_CP009211.1"/>
</dbReference>
<dbReference type="GO" id="GO:0030246">
    <property type="term" value="F:carbohydrate binding"/>
    <property type="evidence" value="ECO:0007669"/>
    <property type="project" value="InterPro"/>
</dbReference>
<dbReference type="GO" id="GO:0005975">
    <property type="term" value="P:carbohydrate metabolic process"/>
    <property type="evidence" value="ECO:0007669"/>
    <property type="project" value="InterPro"/>
</dbReference>
<dbReference type="SUPFAM" id="SSF74650">
    <property type="entry name" value="Galactose mutarotase-like"/>
    <property type="match status" value="1"/>
</dbReference>
<dbReference type="AlphaFoldDB" id="A0A240A8J8"/>
<name>A0A240A8J8_9CORY</name>
<keyword evidence="1" id="KW-0812">Transmembrane</keyword>
<dbReference type="InterPro" id="IPR014718">
    <property type="entry name" value="GH-type_carb-bd"/>
</dbReference>
<keyword evidence="1" id="KW-1133">Transmembrane helix</keyword>
<feature type="transmembrane region" description="Helical" evidence="1">
    <location>
        <begin position="23"/>
        <end position="45"/>
    </location>
</feature>
<dbReference type="InterPro" id="IPR003675">
    <property type="entry name" value="Rce1/LyrA-like_dom"/>
</dbReference>
<dbReference type="OrthoDB" id="2680086at2"/>
<feature type="transmembrane region" description="Helical" evidence="1">
    <location>
        <begin position="135"/>
        <end position="154"/>
    </location>
</feature>
<dbReference type="EC" id="5.1.3.15" evidence="3"/>
<keyword evidence="3" id="KW-0413">Isomerase</keyword>
<keyword evidence="1" id="KW-0472">Membrane</keyword>
<evidence type="ECO:0000256" key="1">
    <source>
        <dbReference type="SAM" id="Phobius"/>
    </source>
</evidence>
<dbReference type="PANTHER" id="PTHR11122:SF13">
    <property type="entry name" value="GLUCOSE-6-PHOSPHATE 1-EPIMERASE"/>
    <property type="match status" value="1"/>
</dbReference>
<accession>A0A240A8J8</accession>
<dbReference type="InterPro" id="IPR011013">
    <property type="entry name" value="Gal_mutarotase_sf_dom"/>
</dbReference>
<feature type="transmembrane region" description="Helical" evidence="1">
    <location>
        <begin position="104"/>
        <end position="129"/>
    </location>
</feature>
<evidence type="ECO:0000259" key="2">
    <source>
        <dbReference type="Pfam" id="PF02517"/>
    </source>
</evidence>
<dbReference type="Gene3D" id="2.70.98.10">
    <property type="match status" value="1"/>
</dbReference>
<evidence type="ECO:0000313" key="3">
    <source>
        <dbReference type="EMBL" id="SNV79226.1"/>
    </source>
</evidence>
<organism evidence="3 4">
    <name type="scientific">Corynebacterium imitans</name>
    <dbReference type="NCBI Taxonomy" id="156978"/>
    <lineage>
        <taxon>Bacteria</taxon>
        <taxon>Bacillati</taxon>
        <taxon>Actinomycetota</taxon>
        <taxon>Actinomycetes</taxon>
        <taxon>Mycobacteriales</taxon>
        <taxon>Corynebacteriaceae</taxon>
        <taxon>Corynebacterium</taxon>
    </lineage>
</organism>
<dbReference type="PANTHER" id="PTHR11122">
    <property type="entry name" value="APOSPORY-ASSOCIATED PROTEIN C-RELATED"/>
    <property type="match status" value="1"/>
</dbReference>
<proteinExistence type="predicted"/>
<dbReference type="GO" id="GO:0047938">
    <property type="term" value="F:glucose-6-phosphate 1-epimerase activity"/>
    <property type="evidence" value="ECO:0007669"/>
    <property type="project" value="UniProtKB-EC"/>
</dbReference>
<dbReference type="GO" id="GO:0004175">
    <property type="term" value="F:endopeptidase activity"/>
    <property type="evidence" value="ECO:0007669"/>
    <property type="project" value="UniProtKB-ARBA"/>
</dbReference>
<gene>
    <name evidence="3" type="primary">yeaD</name>
    <name evidence="3" type="ORF">SAMEA4535761_01895</name>
</gene>
<dbReference type="Pfam" id="PF02517">
    <property type="entry name" value="Rce1-like"/>
    <property type="match status" value="1"/>
</dbReference>
<reference evidence="3 4" key="1">
    <citation type="submission" date="2017-06" db="EMBL/GenBank/DDBJ databases">
        <authorList>
            <consortium name="Pathogen Informatics"/>
        </authorList>
    </citation>
    <scope>NUCLEOTIDE SEQUENCE [LARGE SCALE GENOMIC DNA]</scope>
    <source>
        <strain evidence="3 4">NCTC13015</strain>
    </source>
</reference>
<dbReference type="Proteomes" id="UP000215374">
    <property type="component" value="Chromosome 1"/>
</dbReference>
<feature type="transmembrane region" description="Helical" evidence="1">
    <location>
        <begin position="65"/>
        <end position="84"/>
    </location>
</feature>
<dbReference type="GO" id="GO:0080120">
    <property type="term" value="P:CAAX-box protein maturation"/>
    <property type="evidence" value="ECO:0007669"/>
    <property type="project" value="UniProtKB-ARBA"/>
</dbReference>
<feature type="transmembrane region" description="Helical" evidence="1">
    <location>
        <begin position="247"/>
        <end position="267"/>
    </location>
</feature>
<evidence type="ECO:0000313" key="4">
    <source>
        <dbReference type="Proteomes" id="UP000215374"/>
    </source>
</evidence>
<protein>
    <submittedName>
        <fullName evidence="3">Putative aldose 1-epimerase</fullName>
        <ecNumber evidence="3">5.1.3.15</ecNumber>
    </submittedName>
</protein>
<dbReference type="EMBL" id="LT906467">
    <property type="protein sequence ID" value="SNV79226.1"/>
    <property type="molecule type" value="Genomic_DNA"/>
</dbReference>
<dbReference type="GO" id="GO:0005737">
    <property type="term" value="C:cytoplasm"/>
    <property type="evidence" value="ECO:0007669"/>
    <property type="project" value="TreeGrafter"/>
</dbReference>
<dbReference type="Pfam" id="PF01263">
    <property type="entry name" value="Aldose_epim"/>
    <property type="match status" value="1"/>
</dbReference>
<sequence length="511" mass="54640">MITAYHRLARLERTRPYRWWRPAVELAVAGLLFVVLQAVWVVPFLLINGAEQPGGIAEGNPTSMLFGYGAIALTIPAAFVAAWASGRDVRALWSIERRFRWRFFLPALAAFAAPSVLALAVGVLAFGAPPARLDAVFFSCVAITVLLLPLQCLAEELLFRGTLVQSVGAWASSPWVAYLAPVPLFVFGHTGGGGQLVTVSIFALLAALLVHRTGGLELALALHIVNNANVSYANFSGIADLDSLRAFLPVAGLLGAFVLAVLANVVVGTKVAPMPTYDAHLRHLPHPTGDLLFQSAASPAHGGVPVVAPWFAQTLGPQMHGWANQLPWVRTAQGSGTTTAQLTNDHLRLTYTVRTEPEISFGLRVDNLDDVPRRIQLALHPYWAVDAAHARVTGLEGAPYLDKVAGVTRTLEAPIVFGEEVDRVVRTTAQCSLSDAHRTLTFTPHGTDHVVVWNPGPEVCAQDENLGADDWAGFVCVEPALLGESRDGVVLAPGESAEIGLDVHVTAPTQP</sequence>